<dbReference type="GO" id="GO:0005829">
    <property type="term" value="C:cytosol"/>
    <property type="evidence" value="ECO:0007669"/>
    <property type="project" value="TreeGrafter"/>
</dbReference>
<name>A0A7R7JHM1_9MYCO</name>
<dbReference type="AlphaFoldDB" id="A0A7R7JHM1"/>
<feature type="domain" description="Transposase IS30-like HTH" evidence="1">
    <location>
        <begin position="39"/>
        <end position="80"/>
    </location>
</feature>
<dbReference type="GO" id="GO:0032196">
    <property type="term" value="P:transposition"/>
    <property type="evidence" value="ECO:0007669"/>
    <property type="project" value="TreeGrafter"/>
</dbReference>
<sequence length="187" mass="22099">MSRTLANNWARGYKSYRRGEVVGFVPALDRLAVRQISDRYLSEDERIEIADLRRAGLSIRNVAAKIGRDPLTVSRELRRNSRRDGTYRPFEAHRWAVMRRSRHHRRRIDKNPQVCEVVAELLAQRWSPQQIARHLPRKYPGDRSMWLWHESIYQAVYQLRSTLIRPPKVSSVHRGPLRESLHACRSN</sequence>
<dbReference type="GO" id="GO:0004803">
    <property type="term" value="F:transposase activity"/>
    <property type="evidence" value="ECO:0007669"/>
    <property type="project" value="TreeGrafter"/>
</dbReference>
<dbReference type="Proteomes" id="UP000595446">
    <property type="component" value="Chromosome"/>
</dbReference>
<evidence type="ECO:0000313" key="2">
    <source>
        <dbReference type="EMBL" id="BCO37712.1"/>
    </source>
</evidence>
<dbReference type="PANTHER" id="PTHR10948">
    <property type="entry name" value="TRANSPOSASE"/>
    <property type="match status" value="1"/>
</dbReference>
<dbReference type="InterPro" id="IPR025246">
    <property type="entry name" value="IS30-like_HTH"/>
</dbReference>
<accession>A0A7R7JHM1</accession>
<dbReference type="Pfam" id="PF13936">
    <property type="entry name" value="HTH_38"/>
    <property type="match status" value="1"/>
</dbReference>
<reference evidence="2 3" key="1">
    <citation type="submission" date="2020-12" db="EMBL/GenBank/DDBJ databases">
        <title>Complete genome sequence of Mycobacterium heckeshornense JCM 15655T, closely related to a pathogenic non-tuberculous mycobacterial species Mycobacterium xenopi.</title>
        <authorList>
            <person name="Yoshida M."/>
            <person name="Fukano H."/>
            <person name="Asakura T."/>
            <person name="Suzuki M."/>
            <person name="Hoshino Y."/>
        </authorList>
    </citation>
    <scope>NUCLEOTIDE SEQUENCE [LARGE SCALE GENOMIC DNA]</scope>
    <source>
        <strain evidence="2 3">JCM 15655</strain>
    </source>
</reference>
<dbReference type="PANTHER" id="PTHR10948:SF23">
    <property type="entry name" value="TRANSPOSASE INSI FOR INSERTION SEQUENCE ELEMENT IS30A-RELATED"/>
    <property type="match status" value="1"/>
</dbReference>
<keyword evidence="3" id="KW-1185">Reference proteome</keyword>
<organism evidence="2 3">
    <name type="scientific">Mycobacterium heckeshornense</name>
    <dbReference type="NCBI Taxonomy" id="110505"/>
    <lineage>
        <taxon>Bacteria</taxon>
        <taxon>Bacillati</taxon>
        <taxon>Actinomycetota</taxon>
        <taxon>Actinomycetes</taxon>
        <taxon>Mycobacteriales</taxon>
        <taxon>Mycobacteriaceae</taxon>
        <taxon>Mycobacterium</taxon>
    </lineage>
</organism>
<dbReference type="InterPro" id="IPR051917">
    <property type="entry name" value="Transposase-Integrase"/>
</dbReference>
<evidence type="ECO:0000313" key="3">
    <source>
        <dbReference type="Proteomes" id="UP000595446"/>
    </source>
</evidence>
<evidence type="ECO:0000259" key="1">
    <source>
        <dbReference type="Pfam" id="PF13936"/>
    </source>
</evidence>
<dbReference type="EMBL" id="AP024237">
    <property type="protein sequence ID" value="BCO37712.1"/>
    <property type="molecule type" value="Genomic_DNA"/>
</dbReference>
<proteinExistence type="predicted"/>
<gene>
    <name evidence="2" type="ORF">MHEC_41450</name>
</gene>
<protein>
    <recommendedName>
        <fullName evidence="1">Transposase IS30-like HTH domain-containing protein</fullName>
    </recommendedName>
</protein>